<name>A0AAV9X1W0_9PEZI</name>
<dbReference type="AlphaFoldDB" id="A0AAV9X1W0"/>
<evidence type="ECO:0000256" key="1">
    <source>
        <dbReference type="SAM" id="MobiDB-lite"/>
    </source>
</evidence>
<dbReference type="Pfam" id="PF19343">
    <property type="entry name" value="HAM1_N"/>
    <property type="match status" value="1"/>
</dbReference>
<evidence type="ECO:0000259" key="3">
    <source>
        <dbReference type="Pfam" id="PF19343"/>
    </source>
</evidence>
<dbReference type="InterPro" id="IPR027842">
    <property type="entry name" value="HAM1-like_C"/>
</dbReference>
<evidence type="ECO:0000313" key="4">
    <source>
        <dbReference type="EMBL" id="KAK6533430.1"/>
    </source>
</evidence>
<dbReference type="EMBL" id="JAVHJO010000011">
    <property type="protein sequence ID" value="KAK6533430.1"/>
    <property type="molecule type" value="Genomic_DNA"/>
</dbReference>
<dbReference type="Proteomes" id="UP001365542">
    <property type="component" value="Unassembled WGS sequence"/>
</dbReference>
<dbReference type="Gene3D" id="3.15.10.10">
    <property type="entry name" value="Bactericidal permeability-increasing protein, domain 1"/>
    <property type="match status" value="1"/>
</dbReference>
<sequence length="929" mass="103420">MSVNRPVDPTARDADIENKLRLFGIYNAFASGKVPSNKQIDIALNSVLESKTLTSPSDKLSDEGKGLVDDLRNVINEAKLLLLTKNHDQAIQEFIWHAQQAAQTTSGPSPNAPVTKDQAKQDGQNALAGLRALGTLIITNGQFRKLLNDAGIMLRDIASDAAQKAGGKLQPSQDQLSQIDHPAEENTWHEAPNLSRDAMKDRAKGAFNRNAPVNTETVQEAVGEATAAAHPEGSRDPRALGQVAAEERQQGAPAGIDARGGLNAAINHLDANKDEGKIEENKKKTNEKTDEYKRRAQDYLKGKMPQERRDQTIYRLKKMVVEIQGHEDYQQAIDTLLYLAETYAGHTRAVGQQTNQSVGAVREDNHLKTSENLLRTILERFANNTSADDLFDAINDVYGDADQDPQLKNWFKEVDVYIRKCLKIQGYILSDFANDEYNNLYDRGRFLLRERYRNHTDRVVDEFKFLGDQFAQDPQNARFANSLTKLLNDLGKDENGKAVFKKHLLTDVTTVIIPGFFQTVRYVPVPRIEYTDSQVDVIIENLIIEGDNLMPNVLELGNDSFFRWGRKNITSQNKQNVKLSVSGVQCDLKDVSFYIKKKQGFPALTDTGLMDIFLGGEGFSFTLKMSSAEKHDRANFFQVDKVDVSFKHMNIKLKQSKHKLLFALFKPLLLRLVRPALQKVLEKQIKSSFAEFDRKLYAIKTEVDRVEQDMKENPDPENARNIFQRYWSAAQHEFTQKKEKAEEIAADKKANIAMTTEDSIFKDIKLPSGTSTAATKYKNMARDGERWESPVFSIGSAKESTNLPKPVDITRKPHNTGRAQLRAQRDSGMAFDTTGMNFDGTAFAPQGSGFAPPPNLGAQYAPPPVNFGVPPVSNPPAFTAPSNYETGVSPVGQTAGATHTGPYAQLPETTKPGDPNQMLGNNVRTALGH</sequence>
<feature type="domain" description="HAM1-like C-terminal" evidence="2">
    <location>
        <begin position="644"/>
        <end position="804"/>
    </location>
</feature>
<evidence type="ECO:0000313" key="5">
    <source>
        <dbReference type="Proteomes" id="UP001365542"/>
    </source>
</evidence>
<evidence type="ECO:0000259" key="2">
    <source>
        <dbReference type="Pfam" id="PF14613"/>
    </source>
</evidence>
<organism evidence="4 5">
    <name type="scientific">Orbilia ellipsospora</name>
    <dbReference type="NCBI Taxonomy" id="2528407"/>
    <lineage>
        <taxon>Eukaryota</taxon>
        <taxon>Fungi</taxon>
        <taxon>Dikarya</taxon>
        <taxon>Ascomycota</taxon>
        <taxon>Pezizomycotina</taxon>
        <taxon>Orbiliomycetes</taxon>
        <taxon>Orbiliales</taxon>
        <taxon>Orbiliaceae</taxon>
        <taxon>Orbilia</taxon>
    </lineage>
</organism>
<dbReference type="PANTHER" id="PTHR31138:SF1">
    <property type="entry name" value="PDZ DOMAIN-CONTAINING PROTEIN"/>
    <property type="match status" value="1"/>
</dbReference>
<dbReference type="InterPro" id="IPR045967">
    <property type="entry name" value="HAM1-like_N"/>
</dbReference>
<feature type="compositionally biased region" description="Polar residues" evidence="1">
    <location>
        <begin position="918"/>
        <end position="929"/>
    </location>
</feature>
<gene>
    <name evidence="4" type="ORF">TWF694_002369</name>
</gene>
<feature type="region of interest" description="Disordered" evidence="1">
    <location>
        <begin position="101"/>
        <end position="121"/>
    </location>
</feature>
<dbReference type="Pfam" id="PF14613">
    <property type="entry name" value="HAM1_C"/>
    <property type="match status" value="1"/>
</dbReference>
<accession>A0AAV9X1W0</accession>
<dbReference type="PANTHER" id="PTHR31138">
    <property type="entry name" value="CHROMOSOME 19, WHOLE GENOME SHOTGUN SEQUENCE"/>
    <property type="match status" value="1"/>
</dbReference>
<proteinExistence type="predicted"/>
<comment type="caution">
    <text evidence="4">The sequence shown here is derived from an EMBL/GenBank/DDBJ whole genome shotgun (WGS) entry which is preliminary data.</text>
</comment>
<protein>
    <submittedName>
        <fullName evidence="4">Uncharacterized protein</fullName>
    </submittedName>
</protein>
<feature type="domain" description="HAM1-like N-terminal" evidence="3">
    <location>
        <begin position="2"/>
        <end position="632"/>
    </location>
</feature>
<feature type="compositionally biased region" description="Polar residues" evidence="1">
    <location>
        <begin position="880"/>
        <end position="897"/>
    </location>
</feature>
<reference evidence="4 5" key="1">
    <citation type="submission" date="2019-10" db="EMBL/GenBank/DDBJ databases">
        <authorList>
            <person name="Palmer J.M."/>
        </authorList>
    </citation>
    <scope>NUCLEOTIDE SEQUENCE [LARGE SCALE GENOMIC DNA]</scope>
    <source>
        <strain evidence="4 5">TWF694</strain>
    </source>
</reference>
<keyword evidence="5" id="KW-1185">Reference proteome</keyword>
<feature type="region of interest" description="Disordered" evidence="1">
    <location>
        <begin position="878"/>
        <end position="929"/>
    </location>
</feature>